<comment type="caution">
    <text evidence="2">The sequence shown here is derived from an EMBL/GenBank/DDBJ whole genome shotgun (WGS) entry which is preliminary data.</text>
</comment>
<evidence type="ECO:0000313" key="3">
    <source>
        <dbReference type="Proteomes" id="UP000178240"/>
    </source>
</evidence>
<organism evidence="2 3">
    <name type="scientific">Candidatus Buchananbacteria bacterium RIFCSPHIGHO2_01_FULL_44_11</name>
    <dbReference type="NCBI Taxonomy" id="1797535"/>
    <lineage>
        <taxon>Bacteria</taxon>
        <taxon>Candidatus Buchananiibacteriota</taxon>
    </lineage>
</organism>
<name>A0A1G1Y459_9BACT</name>
<accession>A0A1G1Y459</accession>
<gene>
    <name evidence="2" type="ORF">A2744_03890</name>
</gene>
<feature type="transmembrane region" description="Helical" evidence="1">
    <location>
        <begin position="83"/>
        <end position="102"/>
    </location>
</feature>
<keyword evidence="1" id="KW-1133">Transmembrane helix</keyword>
<protein>
    <submittedName>
        <fullName evidence="2">Uncharacterized protein</fullName>
    </submittedName>
</protein>
<feature type="transmembrane region" description="Helical" evidence="1">
    <location>
        <begin position="108"/>
        <end position="128"/>
    </location>
</feature>
<sequence length="144" mass="16716">MLSEILEFFQPVWAWVLSHYWLSIIGWLAIGALTSVLIRRSIDQAGGHGTDFSHLVLFPRYFFDSDFGDDMVPYTWFWDRGPGWAKIGYLVTLVLGPLRWLLCLLELFWFFLWSVLLVVVCLVLVAVIKSFGLNRSMYHSSPPR</sequence>
<keyword evidence="1" id="KW-0812">Transmembrane</keyword>
<feature type="transmembrane region" description="Helical" evidence="1">
    <location>
        <begin position="20"/>
        <end position="38"/>
    </location>
</feature>
<dbReference type="EMBL" id="MHIE01000003">
    <property type="protein sequence ID" value="OGY46560.1"/>
    <property type="molecule type" value="Genomic_DNA"/>
</dbReference>
<dbReference type="AlphaFoldDB" id="A0A1G1Y459"/>
<proteinExistence type="predicted"/>
<dbReference type="Proteomes" id="UP000178240">
    <property type="component" value="Unassembled WGS sequence"/>
</dbReference>
<evidence type="ECO:0000313" key="2">
    <source>
        <dbReference type="EMBL" id="OGY46560.1"/>
    </source>
</evidence>
<evidence type="ECO:0000256" key="1">
    <source>
        <dbReference type="SAM" id="Phobius"/>
    </source>
</evidence>
<dbReference type="STRING" id="1797535.A2744_03890"/>
<keyword evidence="1" id="KW-0472">Membrane</keyword>
<reference evidence="2 3" key="1">
    <citation type="journal article" date="2016" name="Nat. Commun.">
        <title>Thousands of microbial genomes shed light on interconnected biogeochemical processes in an aquifer system.</title>
        <authorList>
            <person name="Anantharaman K."/>
            <person name="Brown C.T."/>
            <person name="Hug L.A."/>
            <person name="Sharon I."/>
            <person name="Castelle C.J."/>
            <person name="Probst A.J."/>
            <person name="Thomas B.C."/>
            <person name="Singh A."/>
            <person name="Wilkins M.J."/>
            <person name="Karaoz U."/>
            <person name="Brodie E.L."/>
            <person name="Williams K.H."/>
            <person name="Hubbard S.S."/>
            <person name="Banfield J.F."/>
        </authorList>
    </citation>
    <scope>NUCLEOTIDE SEQUENCE [LARGE SCALE GENOMIC DNA]</scope>
</reference>